<feature type="compositionally biased region" description="Acidic residues" evidence="1">
    <location>
        <begin position="28"/>
        <end position="49"/>
    </location>
</feature>
<sequence length="72" mass="8045">MLGGFHDENIFPTPNHELMLLSGGGAANEEEKEAEGEEEDDEAMEDDDFEPYHDDFQEAFVPARPSIASFII</sequence>
<dbReference type="EMBL" id="JARKNE010000004">
    <property type="protein sequence ID" value="KAK5835700.1"/>
    <property type="molecule type" value="Genomic_DNA"/>
</dbReference>
<keyword evidence="3" id="KW-1185">Reference proteome</keyword>
<gene>
    <name evidence="2" type="ORF">PVK06_011398</name>
</gene>
<organism evidence="2 3">
    <name type="scientific">Gossypium arboreum</name>
    <name type="common">Tree cotton</name>
    <name type="synonym">Gossypium nanking</name>
    <dbReference type="NCBI Taxonomy" id="29729"/>
    <lineage>
        <taxon>Eukaryota</taxon>
        <taxon>Viridiplantae</taxon>
        <taxon>Streptophyta</taxon>
        <taxon>Embryophyta</taxon>
        <taxon>Tracheophyta</taxon>
        <taxon>Spermatophyta</taxon>
        <taxon>Magnoliopsida</taxon>
        <taxon>eudicotyledons</taxon>
        <taxon>Gunneridae</taxon>
        <taxon>Pentapetalae</taxon>
        <taxon>rosids</taxon>
        <taxon>malvids</taxon>
        <taxon>Malvales</taxon>
        <taxon>Malvaceae</taxon>
        <taxon>Malvoideae</taxon>
        <taxon>Gossypium</taxon>
    </lineage>
</organism>
<protein>
    <submittedName>
        <fullName evidence="2">Uncharacterized protein</fullName>
    </submittedName>
</protein>
<dbReference type="Proteomes" id="UP001358586">
    <property type="component" value="Chromosome 4"/>
</dbReference>
<accession>A0ABR0Q985</accession>
<name>A0ABR0Q985_GOSAR</name>
<feature type="region of interest" description="Disordered" evidence="1">
    <location>
        <begin position="21"/>
        <end position="49"/>
    </location>
</feature>
<reference evidence="2 3" key="1">
    <citation type="submission" date="2023-03" db="EMBL/GenBank/DDBJ databases">
        <title>WGS of Gossypium arboreum.</title>
        <authorList>
            <person name="Yu D."/>
        </authorList>
    </citation>
    <scope>NUCLEOTIDE SEQUENCE [LARGE SCALE GENOMIC DNA]</scope>
    <source>
        <tissue evidence="2">Leaf</tissue>
    </source>
</reference>
<evidence type="ECO:0000313" key="3">
    <source>
        <dbReference type="Proteomes" id="UP001358586"/>
    </source>
</evidence>
<evidence type="ECO:0000256" key="1">
    <source>
        <dbReference type="SAM" id="MobiDB-lite"/>
    </source>
</evidence>
<comment type="caution">
    <text evidence="2">The sequence shown here is derived from an EMBL/GenBank/DDBJ whole genome shotgun (WGS) entry which is preliminary data.</text>
</comment>
<evidence type="ECO:0000313" key="2">
    <source>
        <dbReference type="EMBL" id="KAK5835700.1"/>
    </source>
</evidence>
<proteinExistence type="predicted"/>